<dbReference type="InterPro" id="IPR003697">
    <property type="entry name" value="Maf-like"/>
</dbReference>
<evidence type="ECO:0000256" key="4">
    <source>
        <dbReference type="HAMAP-Rule" id="MF_00528"/>
    </source>
</evidence>
<dbReference type="NCBIfam" id="TIGR00172">
    <property type="entry name" value="maf"/>
    <property type="match status" value="1"/>
</dbReference>
<proteinExistence type="inferred from homology"/>
<dbReference type="EC" id="3.6.1.9" evidence="4"/>
<comment type="caution">
    <text evidence="4">Lacks conserved residue(s) required for the propagation of feature annotation.</text>
</comment>
<dbReference type="Pfam" id="PF02545">
    <property type="entry name" value="Maf"/>
    <property type="match status" value="1"/>
</dbReference>
<organism evidence="5 6">
    <name type="scientific">Faucicola osloensis</name>
    <name type="common">Moraxella osloensis</name>
    <dbReference type="NCBI Taxonomy" id="34062"/>
    <lineage>
        <taxon>Bacteria</taxon>
        <taxon>Pseudomonadati</taxon>
        <taxon>Pseudomonadota</taxon>
        <taxon>Gammaproteobacteria</taxon>
        <taxon>Moraxellales</taxon>
        <taxon>Moraxellaceae</taxon>
        <taxon>Faucicola</taxon>
    </lineage>
</organism>
<sequence length="209" mass="22981">MYQFNATIPIILASTSPRRRELLDQVALPHTCAAVSIDETRLAEESAIDYIGRMVSQKAQAALQVLPKAMSECVVITADTIGVLRDGAVLQKPSDFADACAMWRQMSNASHQVWTAVQVSRLAQRGGQWQMDYAERTVVRTDVKFIALTDSMMTHYWHTGEPQDKAGGYAIQGLGAAWVKAIDGSYSNVVGLPLVETLDLLSQVMQTHQ</sequence>
<feature type="site" description="Important for substrate specificity" evidence="4">
    <location>
        <position position="172"/>
    </location>
</feature>
<protein>
    <recommendedName>
        <fullName evidence="4">dTTP/UTP pyrophosphatase</fullName>
        <shortName evidence="4">dTTPase/UTPase</shortName>
        <ecNumber evidence="4">3.6.1.9</ecNumber>
    </recommendedName>
    <alternativeName>
        <fullName evidence="4">Nucleoside triphosphate pyrophosphatase</fullName>
    </alternativeName>
    <alternativeName>
        <fullName evidence="4">Nucleotide pyrophosphatase</fullName>
        <shortName evidence="4">Nucleotide PPase</shortName>
    </alternativeName>
</protein>
<evidence type="ECO:0000256" key="3">
    <source>
        <dbReference type="ARBA" id="ARBA00023080"/>
    </source>
</evidence>
<dbReference type="CDD" id="cd00555">
    <property type="entry name" value="Maf"/>
    <property type="match status" value="1"/>
</dbReference>
<keyword evidence="4" id="KW-0963">Cytoplasm</keyword>
<dbReference type="PANTHER" id="PTHR43213">
    <property type="entry name" value="BIFUNCTIONAL DTTP/UTP PYROPHOSPHATASE/METHYLTRANSFERASE PROTEIN-RELATED"/>
    <property type="match status" value="1"/>
</dbReference>
<gene>
    <name evidence="5" type="ORF">NP7_08395</name>
</gene>
<comment type="cofactor">
    <cofactor evidence="1 4">
        <name>a divalent metal cation</name>
        <dbReference type="ChEBI" id="CHEBI:60240"/>
    </cofactor>
</comment>
<name>A0A2D2LW98_FAUOS</name>
<feature type="site" description="Important for substrate specificity" evidence="4">
    <location>
        <position position="18"/>
    </location>
</feature>
<comment type="catalytic activity">
    <reaction evidence="4">
        <text>UTP + H2O = UMP + diphosphate + H(+)</text>
        <dbReference type="Rhea" id="RHEA:29395"/>
        <dbReference type="ChEBI" id="CHEBI:15377"/>
        <dbReference type="ChEBI" id="CHEBI:15378"/>
        <dbReference type="ChEBI" id="CHEBI:33019"/>
        <dbReference type="ChEBI" id="CHEBI:46398"/>
        <dbReference type="ChEBI" id="CHEBI:57865"/>
        <dbReference type="EC" id="3.6.1.9"/>
    </reaction>
</comment>
<dbReference type="EMBL" id="CP024443">
    <property type="protein sequence ID" value="ATR79266.1"/>
    <property type="molecule type" value="Genomic_DNA"/>
</dbReference>
<dbReference type="Gene3D" id="3.90.950.10">
    <property type="match status" value="1"/>
</dbReference>
<dbReference type="GO" id="GO:0036221">
    <property type="term" value="F:UTP diphosphatase activity"/>
    <property type="evidence" value="ECO:0007669"/>
    <property type="project" value="RHEA"/>
</dbReference>
<comment type="function">
    <text evidence="4">Nucleoside triphosphate pyrophosphatase that hydrolyzes dTTP and UTP. May have a dual role in cell division arrest and in preventing the incorporation of modified nucleotides into cellular nucleic acids.</text>
</comment>
<dbReference type="InterPro" id="IPR029001">
    <property type="entry name" value="ITPase-like_fam"/>
</dbReference>
<feature type="site" description="Important for substrate specificity" evidence="4">
    <location>
        <position position="80"/>
    </location>
</feature>
<dbReference type="HAMAP" id="MF_00528">
    <property type="entry name" value="Maf"/>
    <property type="match status" value="1"/>
</dbReference>
<evidence type="ECO:0000256" key="2">
    <source>
        <dbReference type="ARBA" id="ARBA00022801"/>
    </source>
</evidence>
<dbReference type="Proteomes" id="UP000229340">
    <property type="component" value="Chromosome"/>
</dbReference>
<feature type="active site" description="Proton acceptor" evidence="4">
    <location>
        <position position="79"/>
    </location>
</feature>
<dbReference type="PIRSF" id="PIRSF006305">
    <property type="entry name" value="Maf"/>
    <property type="match status" value="1"/>
</dbReference>
<dbReference type="STRING" id="34062.AXE82_04515"/>
<comment type="catalytic activity">
    <reaction evidence="4">
        <text>dTTP + H2O = dTMP + diphosphate + H(+)</text>
        <dbReference type="Rhea" id="RHEA:28534"/>
        <dbReference type="ChEBI" id="CHEBI:15377"/>
        <dbReference type="ChEBI" id="CHEBI:15378"/>
        <dbReference type="ChEBI" id="CHEBI:33019"/>
        <dbReference type="ChEBI" id="CHEBI:37568"/>
        <dbReference type="ChEBI" id="CHEBI:63528"/>
        <dbReference type="EC" id="3.6.1.9"/>
    </reaction>
</comment>
<evidence type="ECO:0000313" key="6">
    <source>
        <dbReference type="Proteomes" id="UP000229340"/>
    </source>
</evidence>
<accession>A0A2D2LW98</accession>
<evidence type="ECO:0000313" key="5">
    <source>
        <dbReference type="EMBL" id="ATR79266.1"/>
    </source>
</evidence>
<dbReference type="GO" id="GO:0005737">
    <property type="term" value="C:cytoplasm"/>
    <property type="evidence" value="ECO:0007669"/>
    <property type="project" value="UniProtKB-SubCell"/>
</dbReference>
<keyword evidence="3 4" id="KW-0546">Nucleotide metabolism</keyword>
<comment type="similarity">
    <text evidence="4">Belongs to the Maf family. YhdE subfamily.</text>
</comment>
<dbReference type="GO" id="GO:0009117">
    <property type="term" value="P:nucleotide metabolic process"/>
    <property type="evidence" value="ECO:0007669"/>
    <property type="project" value="UniProtKB-KW"/>
</dbReference>
<dbReference type="GO" id="GO:0036218">
    <property type="term" value="F:dTTP diphosphatase activity"/>
    <property type="evidence" value="ECO:0007669"/>
    <property type="project" value="RHEA"/>
</dbReference>
<keyword evidence="2 4" id="KW-0378">Hydrolase</keyword>
<dbReference type="PANTHER" id="PTHR43213:SF5">
    <property type="entry name" value="BIFUNCTIONAL DTTP_UTP PYROPHOSPHATASE_METHYLTRANSFERASE PROTEIN-RELATED"/>
    <property type="match status" value="1"/>
</dbReference>
<dbReference type="AlphaFoldDB" id="A0A2D2LW98"/>
<reference evidence="6" key="1">
    <citation type="submission" date="2017-11" db="EMBL/GenBank/DDBJ databases">
        <title>Complete genome sequence of Moraxella osloensis NP7 isolated from human skin.</title>
        <authorList>
            <person name="Lee K."/>
            <person name="Lim J.Y."/>
            <person name="Hwang I."/>
        </authorList>
    </citation>
    <scope>NUCLEOTIDE SEQUENCE [LARGE SCALE GENOMIC DNA]</scope>
    <source>
        <strain evidence="6">NP7</strain>
    </source>
</reference>
<dbReference type="RefSeq" id="WP_100270456.1">
    <property type="nucleotide sequence ID" value="NZ_CP024443.1"/>
</dbReference>
<evidence type="ECO:0000256" key="1">
    <source>
        <dbReference type="ARBA" id="ARBA00001968"/>
    </source>
</evidence>
<dbReference type="SUPFAM" id="SSF52972">
    <property type="entry name" value="ITPase-like"/>
    <property type="match status" value="1"/>
</dbReference>
<comment type="subcellular location">
    <subcellularLocation>
        <location evidence="4">Cytoplasm</location>
    </subcellularLocation>
</comment>